<dbReference type="InterPro" id="IPR017439">
    <property type="entry name" value="Amidohydrolase"/>
</dbReference>
<dbReference type="FunFam" id="3.30.70.360:FF:000004">
    <property type="entry name" value="Peptidase M20 domain-containing protein 2"/>
    <property type="match status" value="1"/>
</dbReference>
<dbReference type="SUPFAM" id="SSF55031">
    <property type="entry name" value="Bacterial exopeptidase dimerisation domain"/>
    <property type="match status" value="1"/>
</dbReference>
<organism evidence="3 4">
    <name type="scientific">Aminipila luticellarii</name>
    <dbReference type="NCBI Taxonomy" id="2507160"/>
    <lineage>
        <taxon>Bacteria</taxon>
        <taxon>Bacillati</taxon>
        <taxon>Bacillota</taxon>
        <taxon>Clostridia</taxon>
        <taxon>Peptostreptococcales</taxon>
        <taxon>Anaerovoracaceae</taxon>
        <taxon>Aminipila</taxon>
    </lineage>
</organism>
<dbReference type="Gene3D" id="3.40.630.10">
    <property type="entry name" value="Zn peptidases"/>
    <property type="match status" value="1"/>
</dbReference>
<evidence type="ECO:0000259" key="2">
    <source>
        <dbReference type="Pfam" id="PF07687"/>
    </source>
</evidence>
<dbReference type="CDD" id="cd03887">
    <property type="entry name" value="M20_Acy1L2"/>
    <property type="match status" value="1"/>
</dbReference>
<dbReference type="Pfam" id="PF07687">
    <property type="entry name" value="M20_dimer"/>
    <property type="match status" value="1"/>
</dbReference>
<dbReference type="Proteomes" id="UP000287601">
    <property type="component" value="Chromosome"/>
</dbReference>
<feature type="domain" description="Peptidase M20 dimerisation" evidence="2">
    <location>
        <begin position="180"/>
        <end position="268"/>
    </location>
</feature>
<dbReference type="GO" id="GO:0016805">
    <property type="term" value="F:dipeptidase activity"/>
    <property type="evidence" value="ECO:0007669"/>
    <property type="project" value="InterPro"/>
</dbReference>
<dbReference type="KEGG" id="amij:EQM06_01965"/>
<comment type="similarity">
    <text evidence="1">Belongs to the peptidase M20A family.</text>
</comment>
<dbReference type="PANTHER" id="PTHR30575">
    <property type="entry name" value="PEPTIDASE M20"/>
    <property type="match status" value="1"/>
</dbReference>
<dbReference type="Pfam" id="PF01546">
    <property type="entry name" value="Peptidase_M20"/>
    <property type="match status" value="1"/>
</dbReference>
<dbReference type="GO" id="GO:0005737">
    <property type="term" value="C:cytoplasm"/>
    <property type="evidence" value="ECO:0007669"/>
    <property type="project" value="TreeGrafter"/>
</dbReference>
<dbReference type="EMBL" id="CP035281">
    <property type="protein sequence ID" value="QAT42093.1"/>
    <property type="molecule type" value="Genomic_DNA"/>
</dbReference>
<dbReference type="InterPro" id="IPR052030">
    <property type="entry name" value="Peptidase_M20/M20A_hydrolases"/>
</dbReference>
<reference evidence="3 4" key="1">
    <citation type="submission" date="2019-01" db="EMBL/GenBank/DDBJ databases">
        <title>Draft genomes of a novel of Aminipila strains.</title>
        <authorList>
            <person name="Ma S."/>
        </authorList>
    </citation>
    <scope>NUCLEOTIDE SEQUENCE [LARGE SCALE GENOMIC DNA]</scope>
    <source>
        <strain evidence="4">JN-39</strain>
    </source>
</reference>
<keyword evidence="4" id="KW-1185">Reference proteome</keyword>
<evidence type="ECO:0000313" key="4">
    <source>
        <dbReference type="Proteomes" id="UP000287601"/>
    </source>
</evidence>
<dbReference type="InterPro" id="IPR017144">
    <property type="entry name" value="Xaa-Arg_dipeptidase"/>
</dbReference>
<dbReference type="GO" id="GO:0071713">
    <property type="term" value="F:para-aminobenzoyl-glutamate hydrolase activity"/>
    <property type="evidence" value="ECO:0007669"/>
    <property type="project" value="TreeGrafter"/>
</dbReference>
<accession>A0A410PT51</accession>
<dbReference type="NCBIfam" id="TIGR01891">
    <property type="entry name" value="amidohydrolases"/>
    <property type="match status" value="1"/>
</dbReference>
<name>A0A410PT51_9FIRM</name>
<dbReference type="AlphaFoldDB" id="A0A410PT51"/>
<proteinExistence type="inferred from homology"/>
<dbReference type="OrthoDB" id="9781032at2"/>
<dbReference type="PIRSF" id="PIRSF037226">
    <property type="entry name" value="Amidohydrolase_ACY1L2_prd"/>
    <property type="match status" value="1"/>
</dbReference>
<dbReference type="SUPFAM" id="SSF53187">
    <property type="entry name" value="Zn-dependent exopeptidases"/>
    <property type="match status" value="1"/>
</dbReference>
<evidence type="ECO:0000313" key="3">
    <source>
        <dbReference type="EMBL" id="QAT42093.1"/>
    </source>
</evidence>
<evidence type="ECO:0000256" key="1">
    <source>
        <dbReference type="PIRNR" id="PIRNR037226"/>
    </source>
</evidence>
<dbReference type="InterPro" id="IPR036264">
    <property type="entry name" value="Bact_exopeptidase_dim_dom"/>
</dbReference>
<dbReference type="Gene3D" id="3.30.70.360">
    <property type="match status" value="1"/>
</dbReference>
<dbReference type="InterPro" id="IPR011650">
    <property type="entry name" value="Peptidase_M20_dimer"/>
</dbReference>
<sequence>MRGNDMSIYEQLKEKAYLNMENYKSLCKELNDFLADNPEISGEEFQSSQKIADILKEQGYKVEKPFDGYETAFKATYGNKKHTRKIAILTEYDALPGIGHACGHCTSAAISLLTGLSVKDMQDELDADIDIIGTPIEETDGAKCTMARDGVFDSYDMALMVHLYGENLLAPKLQALDSYLYTFHGKSAHASAAPWEGNNALNGVQLMFHALDMLRQHVKPDVRIHGVVREGGLAPNIVPESASAEFYFRSMDRGDLNELVKKADDCAKGAAIATQTTFERVATAESYDNLKGNRTGNAVLAETYAELGLEIGDTEKIFGSSDAGNVSMVCPTFHPLVQIVEPTVAIHTREFAEAVKSDRAYEGMMNGARILILQILKIFTDPEKLEAMKKDFDGK</sequence>
<dbReference type="PANTHER" id="PTHR30575:SF0">
    <property type="entry name" value="XAA-ARG DIPEPTIDASE"/>
    <property type="match status" value="1"/>
</dbReference>
<dbReference type="InterPro" id="IPR002933">
    <property type="entry name" value="Peptidase_M20"/>
</dbReference>
<gene>
    <name evidence="3" type="ORF">EQM06_01965</name>
</gene>
<dbReference type="GO" id="GO:0046657">
    <property type="term" value="P:folic acid catabolic process"/>
    <property type="evidence" value="ECO:0007669"/>
    <property type="project" value="TreeGrafter"/>
</dbReference>
<protein>
    <recommendedName>
        <fullName evidence="1">Peptidase M20 domain-containing protein 2</fullName>
    </recommendedName>
</protein>